<gene>
    <name evidence="13" type="ORF">ACOF00016_LOCUS18115</name>
</gene>
<dbReference type="InterPro" id="IPR011009">
    <property type="entry name" value="Kinase-like_dom_sf"/>
</dbReference>
<keyword evidence="6" id="KW-0418">Kinase</keyword>
<evidence type="ECO:0000256" key="6">
    <source>
        <dbReference type="ARBA" id="ARBA00022777"/>
    </source>
</evidence>
<dbReference type="FunFam" id="1.10.238.10:FF:000003">
    <property type="entry name" value="Calmodulin A"/>
    <property type="match status" value="1"/>
</dbReference>
<dbReference type="CDD" id="cd05117">
    <property type="entry name" value="STKc_CAMK"/>
    <property type="match status" value="1"/>
</dbReference>
<dbReference type="FunFam" id="1.10.510.10:FF:000571">
    <property type="entry name" value="Maternal embryonic leucine zipper kinase"/>
    <property type="match status" value="1"/>
</dbReference>
<keyword evidence="3" id="KW-0808">Transferase</keyword>
<dbReference type="Pfam" id="PF00069">
    <property type="entry name" value="Pkinase"/>
    <property type="match status" value="1"/>
</dbReference>
<keyword evidence="7" id="KW-0106">Calcium</keyword>
<dbReference type="Gene3D" id="1.10.510.10">
    <property type="entry name" value="Transferase(Phosphotransferase) domain 1"/>
    <property type="match status" value="1"/>
</dbReference>
<comment type="similarity">
    <text evidence="9">Belongs to the protein kinase superfamily. Ser/Thr protein kinase family. CDPK subfamily.</text>
</comment>
<proteinExistence type="inferred from homology"/>
<keyword evidence="5" id="KW-0547">Nucleotide-binding</keyword>
<dbReference type="CDD" id="cd00051">
    <property type="entry name" value="EFh"/>
    <property type="match status" value="1"/>
</dbReference>
<dbReference type="GO" id="GO:0005509">
    <property type="term" value="F:calcium ion binding"/>
    <property type="evidence" value="ECO:0007669"/>
    <property type="project" value="InterPro"/>
</dbReference>
<name>A0A7S3PBY1_9STRA</name>
<evidence type="ECO:0008006" key="14">
    <source>
        <dbReference type="Google" id="ProtNLM"/>
    </source>
</evidence>
<dbReference type="InterPro" id="IPR050205">
    <property type="entry name" value="CDPK_Ser/Thr_kinases"/>
</dbReference>
<keyword evidence="2" id="KW-0723">Serine/threonine-protein kinase</keyword>
<evidence type="ECO:0000256" key="8">
    <source>
        <dbReference type="ARBA" id="ARBA00022840"/>
    </source>
</evidence>
<dbReference type="InterPro" id="IPR000719">
    <property type="entry name" value="Prot_kinase_dom"/>
</dbReference>
<feature type="region of interest" description="Disordered" evidence="10">
    <location>
        <begin position="1"/>
        <end position="23"/>
    </location>
</feature>
<dbReference type="Gene3D" id="3.30.200.20">
    <property type="entry name" value="Phosphorylase Kinase, domain 1"/>
    <property type="match status" value="1"/>
</dbReference>
<comment type="cofactor">
    <cofactor evidence="1">
        <name>Mg(2+)</name>
        <dbReference type="ChEBI" id="CHEBI:18420"/>
    </cofactor>
</comment>
<dbReference type="Gene3D" id="1.10.238.10">
    <property type="entry name" value="EF-hand"/>
    <property type="match status" value="1"/>
</dbReference>
<dbReference type="InterPro" id="IPR008271">
    <property type="entry name" value="Ser/Thr_kinase_AS"/>
</dbReference>
<dbReference type="PROSITE" id="PS50222">
    <property type="entry name" value="EF_HAND_2"/>
    <property type="match status" value="2"/>
</dbReference>
<dbReference type="GO" id="GO:0005524">
    <property type="term" value="F:ATP binding"/>
    <property type="evidence" value="ECO:0007669"/>
    <property type="project" value="UniProtKB-KW"/>
</dbReference>
<evidence type="ECO:0000256" key="9">
    <source>
        <dbReference type="ARBA" id="ARBA00024334"/>
    </source>
</evidence>
<keyword evidence="4" id="KW-0677">Repeat</keyword>
<evidence type="ECO:0000259" key="11">
    <source>
        <dbReference type="PROSITE" id="PS50011"/>
    </source>
</evidence>
<dbReference type="PROSITE" id="PS50011">
    <property type="entry name" value="PROTEIN_KINASE_DOM"/>
    <property type="match status" value="1"/>
</dbReference>
<dbReference type="SMART" id="SM00054">
    <property type="entry name" value="EFh"/>
    <property type="match status" value="4"/>
</dbReference>
<keyword evidence="8" id="KW-0067">ATP-binding</keyword>
<dbReference type="PANTHER" id="PTHR24349">
    <property type="entry name" value="SERINE/THREONINE-PROTEIN KINASE"/>
    <property type="match status" value="1"/>
</dbReference>
<dbReference type="Pfam" id="PF13499">
    <property type="entry name" value="EF-hand_7"/>
    <property type="match status" value="2"/>
</dbReference>
<dbReference type="SUPFAM" id="SSF47473">
    <property type="entry name" value="EF-hand"/>
    <property type="match status" value="1"/>
</dbReference>
<dbReference type="SMART" id="SM00220">
    <property type="entry name" value="S_TKc"/>
    <property type="match status" value="1"/>
</dbReference>
<evidence type="ECO:0000256" key="2">
    <source>
        <dbReference type="ARBA" id="ARBA00022527"/>
    </source>
</evidence>
<dbReference type="InterPro" id="IPR018247">
    <property type="entry name" value="EF_Hand_1_Ca_BS"/>
</dbReference>
<evidence type="ECO:0000256" key="3">
    <source>
        <dbReference type="ARBA" id="ARBA00022679"/>
    </source>
</evidence>
<evidence type="ECO:0000256" key="5">
    <source>
        <dbReference type="ARBA" id="ARBA00022741"/>
    </source>
</evidence>
<evidence type="ECO:0000256" key="7">
    <source>
        <dbReference type="ARBA" id="ARBA00022837"/>
    </source>
</evidence>
<sequence>MSKQAQAGSHHRPGSSTSGSFHGNILKESTERVFDKYEILQVLGQGSMGYVAKVKVRSGRVGGSATDPKRKKGLFAAFRKHKGPENPKEIEETSNHVYAIKTIIIEKVSPAFIQELENEIDILRSMDHPHIVKCHEVYKYQKQIYVILECCDGGDLYTRSPYSEKQAAKMISSVLSAVEYMHAHNIVHRDLKYENIMFESVSHDAAIKVIDFGLSKKFLGQPGIMTDRVGTIYTMSPQVLQGVYSSQADLWAVGVIAYMLLSTSKPFWHKKRRVLVDKIMRVSYTFDAPVWQGLSEQSKDFCSKLLLMDPKERMTAAMALQHAWITHREQLPDELPSEEILRSVDDSILNYKDSYFLKKIGLNVIAHRSSTKEIEELRKAFAAYDTSRNGVITFEEFKAAMTKMNYSDETIAEIFTSLDVNGNQKIMFTEFIAATIEARGLIAEDRIAEAFDRLDSDDSGYISKSNLKSFLGDDITDEECKKIMKEADTDQDGKISYKEFLSIFREQRHAKANAAAKLDHQQASVAADDDGMDLMGIDAKIPGGLYDSAKLSAGTEAELLK</sequence>
<feature type="domain" description="EF-hand" evidence="12">
    <location>
        <begin position="372"/>
        <end position="407"/>
    </location>
</feature>
<reference evidence="13" key="1">
    <citation type="submission" date="2021-01" db="EMBL/GenBank/DDBJ databases">
        <authorList>
            <person name="Corre E."/>
            <person name="Pelletier E."/>
            <person name="Niang G."/>
            <person name="Scheremetjew M."/>
            <person name="Finn R."/>
            <person name="Kale V."/>
            <person name="Holt S."/>
            <person name="Cochrane G."/>
            <person name="Meng A."/>
            <person name="Brown T."/>
            <person name="Cohen L."/>
        </authorList>
    </citation>
    <scope>NUCLEOTIDE SEQUENCE</scope>
    <source>
        <strain evidence="13">CCMP127</strain>
    </source>
</reference>
<organism evidence="13">
    <name type="scientific">Amphora coffeiformis</name>
    <dbReference type="NCBI Taxonomy" id="265554"/>
    <lineage>
        <taxon>Eukaryota</taxon>
        <taxon>Sar</taxon>
        <taxon>Stramenopiles</taxon>
        <taxon>Ochrophyta</taxon>
        <taxon>Bacillariophyta</taxon>
        <taxon>Bacillariophyceae</taxon>
        <taxon>Bacillariophycidae</taxon>
        <taxon>Thalassiophysales</taxon>
        <taxon>Catenulaceae</taxon>
        <taxon>Amphora</taxon>
    </lineage>
</organism>
<dbReference type="AlphaFoldDB" id="A0A7S3PBY1"/>
<feature type="domain" description="EF-hand" evidence="12">
    <location>
        <begin position="475"/>
        <end position="510"/>
    </location>
</feature>
<dbReference type="SUPFAM" id="SSF56112">
    <property type="entry name" value="Protein kinase-like (PK-like)"/>
    <property type="match status" value="1"/>
</dbReference>
<evidence type="ECO:0000256" key="1">
    <source>
        <dbReference type="ARBA" id="ARBA00001946"/>
    </source>
</evidence>
<protein>
    <recommendedName>
        <fullName evidence="14">Calmodulin</fullName>
    </recommendedName>
</protein>
<evidence type="ECO:0000259" key="12">
    <source>
        <dbReference type="PROSITE" id="PS50222"/>
    </source>
</evidence>
<dbReference type="EMBL" id="HBIM01024435">
    <property type="protein sequence ID" value="CAE0421475.1"/>
    <property type="molecule type" value="Transcribed_RNA"/>
</dbReference>
<dbReference type="GO" id="GO:0004674">
    <property type="term" value="F:protein serine/threonine kinase activity"/>
    <property type="evidence" value="ECO:0007669"/>
    <property type="project" value="UniProtKB-KW"/>
</dbReference>
<evidence type="ECO:0000256" key="10">
    <source>
        <dbReference type="SAM" id="MobiDB-lite"/>
    </source>
</evidence>
<evidence type="ECO:0000313" key="13">
    <source>
        <dbReference type="EMBL" id="CAE0421475.1"/>
    </source>
</evidence>
<dbReference type="InterPro" id="IPR011992">
    <property type="entry name" value="EF-hand-dom_pair"/>
</dbReference>
<dbReference type="PROSITE" id="PS00108">
    <property type="entry name" value="PROTEIN_KINASE_ST"/>
    <property type="match status" value="1"/>
</dbReference>
<dbReference type="PROSITE" id="PS00018">
    <property type="entry name" value="EF_HAND_1"/>
    <property type="match status" value="2"/>
</dbReference>
<evidence type="ECO:0000256" key="4">
    <source>
        <dbReference type="ARBA" id="ARBA00022737"/>
    </source>
</evidence>
<dbReference type="InterPro" id="IPR002048">
    <property type="entry name" value="EF_hand_dom"/>
</dbReference>
<feature type="domain" description="Protein kinase" evidence="11">
    <location>
        <begin position="37"/>
        <end position="325"/>
    </location>
</feature>
<accession>A0A7S3PBY1</accession>